<gene>
    <name evidence="4" type="ORF">DFR64_2705</name>
</gene>
<evidence type="ECO:0000313" key="4">
    <source>
        <dbReference type="EMBL" id="REG06272.1"/>
    </source>
</evidence>
<evidence type="ECO:0000259" key="3">
    <source>
        <dbReference type="PROSITE" id="PS51186"/>
    </source>
</evidence>
<dbReference type="AlphaFoldDB" id="A0A3E0A6B0"/>
<dbReference type="InterPro" id="IPR050680">
    <property type="entry name" value="YpeA/RimI_acetyltransf"/>
</dbReference>
<feature type="domain" description="N-acetyltransferase" evidence="3">
    <location>
        <begin position="210"/>
        <end position="353"/>
    </location>
</feature>
<keyword evidence="5" id="KW-1185">Reference proteome</keyword>
<evidence type="ECO:0000313" key="5">
    <source>
        <dbReference type="Proteomes" id="UP000256388"/>
    </source>
</evidence>
<reference evidence="4 5" key="1">
    <citation type="submission" date="2018-08" db="EMBL/GenBank/DDBJ databases">
        <title>Genomic Encyclopedia of Type Strains, Phase IV (KMG-IV): sequencing the most valuable type-strain genomes for metagenomic binning, comparative biology and taxonomic classification.</title>
        <authorList>
            <person name="Goeker M."/>
        </authorList>
    </citation>
    <scope>NUCLEOTIDE SEQUENCE [LARGE SCALE GENOMIC DNA]</scope>
    <source>
        <strain evidence="4 5">DSM 23923</strain>
    </source>
</reference>
<accession>A0A3E0A6B0</accession>
<name>A0A3E0A6B0_9CHLR</name>
<dbReference type="PROSITE" id="PS51186">
    <property type="entry name" value="GNAT"/>
    <property type="match status" value="1"/>
</dbReference>
<keyword evidence="2" id="KW-0012">Acyltransferase</keyword>
<protein>
    <submittedName>
        <fullName evidence="4">Acetyltransferase (GNAT) family protein</fullName>
    </submittedName>
</protein>
<dbReference type="PANTHER" id="PTHR43420">
    <property type="entry name" value="ACETYLTRANSFERASE"/>
    <property type="match status" value="1"/>
</dbReference>
<organism evidence="4 5">
    <name type="scientific">Pelolinea submarina</name>
    <dbReference type="NCBI Taxonomy" id="913107"/>
    <lineage>
        <taxon>Bacteria</taxon>
        <taxon>Bacillati</taxon>
        <taxon>Chloroflexota</taxon>
        <taxon>Anaerolineae</taxon>
        <taxon>Anaerolineales</taxon>
        <taxon>Anaerolineaceae</taxon>
        <taxon>Pelolinea</taxon>
    </lineage>
</organism>
<evidence type="ECO:0000256" key="1">
    <source>
        <dbReference type="ARBA" id="ARBA00022679"/>
    </source>
</evidence>
<proteinExistence type="predicted"/>
<keyword evidence="1 4" id="KW-0808">Transferase</keyword>
<dbReference type="InterPro" id="IPR016181">
    <property type="entry name" value="Acyl_CoA_acyltransferase"/>
</dbReference>
<dbReference type="Gene3D" id="3.40.630.30">
    <property type="match status" value="1"/>
</dbReference>
<comment type="caution">
    <text evidence="4">The sequence shown here is derived from an EMBL/GenBank/DDBJ whole genome shotgun (WGS) entry which is preliminary data.</text>
</comment>
<dbReference type="Proteomes" id="UP000256388">
    <property type="component" value="Unassembled WGS sequence"/>
</dbReference>
<evidence type="ECO:0000256" key="2">
    <source>
        <dbReference type="ARBA" id="ARBA00023315"/>
    </source>
</evidence>
<dbReference type="SUPFAM" id="SSF55729">
    <property type="entry name" value="Acyl-CoA N-acyltransferases (Nat)"/>
    <property type="match status" value="1"/>
</dbReference>
<dbReference type="Pfam" id="PF00583">
    <property type="entry name" value="Acetyltransf_1"/>
    <property type="match status" value="1"/>
</dbReference>
<sequence>MPPVQTNFIKSFHICKLWIYQHYYQSLILKNASIYPDVIERVRVSDMLEKYYLRRPDETDQQSVLDLLIRCDIRDVGQPDSDLEDLKYDWRQIDLNQDAWLAFNHDGVLKGYSAVLPWRDGKRLAIYDDPGTENDELFLGLLVLCEGRAANQLREAGEPLMKNVVTHISDSVDYQKKILEDAGYRINRFIYNMHIDIDGNLPDPEWPEGVEVRNAKTGIDDRHIHAVIQEAFRKPDHPDQPFDEWREFMMRADLYHSDLWFLALKGDDIVGTCLCFPYEDIGWVRQLAVTEPFRKRGLGTALLQHSFKAFKQRGYHKVGLGVESSNENAYRLYERAGMYKAIHLDEYRKTLNV</sequence>
<dbReference type="GO" id="GO:0016747">
    <property type="term" value="F:acyltransferase activity, transferring groups other than amino-acyl groups"/>
    <property type="evidence" value="ECO:0007669"/>
    <property type="project" value="InterPro"/>
</dbReference>
<dbReference type="EMBL" id="QUMS01000004">
    <property type="protein sequence ID" value="REG06272.1"/>
    <property type="molecule type" value="Genomic_DNA"/>
</dbReference>
<dbReference type="InterPro" id="IPR000182">
    <property type="entry name" value="GNAT_dom"/>
</dbReference>
<dbReference type="CDD" id="cd04301">
    <property type="entry name" value="NAT_SF"/>
    <property type="match status" value="1"/>
</dbReference>